<dbReference type="Gene3D" id="3.20.20.140">
    <property type="entry name" value="Metal-dependent hydrolases"/>
    <property type="match status" value="1"/>
</dbReference>
<dbReference type="PANTHER" id="PTHR43668:SF2">
    <property type="entry name" value="ALLANTOINASE"/>
    <property type="match status" value="1"/>
</dbReference>
<dbReference type="GO" id="GO:0046872">
    <property type="term" value="F:metal ion binding"/>
    <property type="evidence" value="ECO:0007669"/>
    <property type="project" value="InterPro"/>
</dbReference>
<evidence type="ECO:0000313" key="3">
    <source>
        <dbReference type="EMBL" id="ALJ01780.1"/>
    </source>
</evidence>
<sequence>MDLLFKAVTIVDSSSSLDGQTVDILLKDGRIQQIASGIEDENAQIVSERGLHCSLGWFDLSAFTGEPGFENRETLENFTKAAAFGGFTEVACLPNLEPIIQTRSAIEYFKHKSSYGPVKLHAIAAITHNLDGKDLSEVLDLKAAGAIAFSEGADSLQAEDTVLKALEYLKLFGGVLINRPENKKIANGGHMHEGTTSTRLGLKGIPSLAEEVQVARDLQLLQYTDGRLHLSQLSTAAGVKAVRKAKQHGLNVTCDVAAHQCAFTDQMVQPFDTNYKVSPPFRGEEDRQAILEGLQDGTIDTLVSGHTPWNEEAKELEFDLAEAGIIGLQTAYSVANETLASHLSSKALIEKLTVGSRNIVGLPLPSLTEGAPANLTFFHPTKTWIFDEKLNASAAKNTPFFGRELTGCVFGTYVNGQFTSNPAYQN</sequence>
<gene>
    <name evidence="3" type="ORF">DC20_22200</name>
</gene>
<keyword evidence="3" id="KW-0614">Plasmid</keyword>
<dbReference type="InterPro" id="IPR050138">
    <property type="entry name" value="DHOase/Allantoinase_Hydrolase"/>
</dbReference>
<feature type="domain" description="Dihydroorotase catalytic" evidence="2">
    <location>
        <begin position="56"/>
        <end position="235"/>
    </location>
</feature>
<keyword evidence="1" id="KW-0665">Pyrimidine biosynthesis</keyword>
<geneLocation type="plasmid" evidence="3 4">
    <name>2</name>
</geneLocation>
<dbReference type="SUPFAM" id="SSF51338">
    <property type="entry name" value="Composite domain of metallo-dependent hydrolases"/>
    <property type="match status" value="1"/>
</dbReference>
<dbReference type="GO" id="GO:0004038">
    <property type="term" value="F:allantoinase activity"/>
    <property type="evidence" value="ECO:0007669"/>
    <property type="project" value="TreeGrafter"/>
</dbReference>
<dbReference type="AlphaFoldDB" id="A0A0P0CY93"/>
<dbReference type="InterPro" id="IPR024403">
    <property type="entry name" value="DHOase_cat"/>
</dbReference>
<dbReference type="EMBL" id="CP012645">
    <property type="protein sequence ID" value="ALJ01780.1"/>
    <property type="molecule type" value="Genomic_DNA"/>
</dbReference>
<dbReference type="GO" id="GO:0004151">
    <property type="term" value="F:dihydroorotase activity"/>
    <property type="evidence" value="ECO:0007669"/>
    <property type="project" value="InterPro"/>
</dbReference>
<evidence type="ECO:0000256" key="1">
    <source>
        <dbReference type="ARBA" id="ARBA00022975"/>
    </source>
</evidence>
<dbReference type="NCBIfam" id="TIGR00857">
    <property type="entry name" value="pyrC_multi"/>
    <property type="match status" value="1"/>
</dbReference>
<evidence type="ECO:0000313" key="4">
    <source>
        <dbReference type="Proteomes" id="UP000061382"/>
    </source>
</evidence>
<dbReference type="SUPFAM" id="SSF51556">
    <property type="entry name" value="Metallo-dependent hydrolases"/>
    <property type="match status" value="1"/>
</dbReference>
<dbReference type="InterPro" id="IPR004722">
    <property type="entry name" value="DHOase"/>
</dbReference>
<dbReference type="InterPro" id="IPR011059">
    <property type="entry name" value="Metal-dep_hydrolase_composite"/>
</dbReference>
<protein>
    <submittedName>
        <fullName evidence="3">Dihydroorotase</fullName>
    </submittedName>
</protein>
<dbReference type="Proteomes" id="UP000061382">
    <property type="component" value="Plasmid 2"/>
</dbReference>
<dbReference type="InterPro" id="IPR032466">
    <property type="entry name" value="Metal_Hydrolase"/>
</dbReference>
<dbReference type="PATRIC" id="fig|512763.3.peg.4897"/>
<keyword evidence="4" id="KW-1185">Reference proteome</keyword>
<dbReference type="GO" id="GO:0006221">
    <property type="term" value="P:pyrimidine nucleotide biosynthetic process"/>
    <property type="evidence" value="ECO:0007669"/>
    <property type="project" value="UniProtKB-KW"/>
</dbReference>
<dbReference type="RefSeq" id="WP_062546243.1">
    <property type="nucleotide sequence ID" value="NZ_CP012645.1"/>
</dbReference>
<dbReference type="PANTHER" id="PTHR43668">
    <property type="entry name" value="ALLANTOINASE"/>
    <property type="match status" value="1"/>
</dbReference>
<organism evidence="3 4">
    <name type="scientific">Rufibacter tibetensis</name>
    <dbReference type="NCBI Taxonomy" id="512763"/>
    <lineage>
        <taxon>Bacteria</taxon>
        <taxon>Pseudomonadati</taxon>
        <taxon>Bacteroidota</taxon>
        <taxon>Cytophagia</taxon>
        <taxon>Cytophagales</taxon>
        <taxon>Hymenobacteraceae</taxon>
        <taxon>Rufibacter</taxon>
    </lineage>
</organism>
<proteinExistence type="predicted"/>
<name>A0A0P0CY93_9BACT</name>
<dbReference type="OrthoDB" id="9765462at2"/>
<reference evidence="3 4" key="1">
    <citation type="submission" date="2015-08" db="EMBL/GenBank/DDBJ databases">
        <title>Complete genome sequence of Rufibacter tibetensis strain 1351t, a radiation-resistant bacterium from tibet plateau.</title>
        <authorList>
            <person name="Dai J."/>
        </authorList>
    </citation>
    <scope>NUCLEOTIDE SEQUENCE [LARGE SCALE GENOMIC DNA]</scope>
    <source>
        <strain evidence="3 4">1351</strain>
        <plasmid evidence="3 4">2</plasmid>
    </source>
</reference>
<dbReference type="GO" id="GO:0006145">
    <property type="term" value="P:purine nucleobase catabolic process"/>
    <property type="evidence" value="ECO:0007669"/>
    <property type="project" value="TreeGrafter"/>
</dbReference>
<dbReference type="Pfam" id="PF12890">
    <property type="entry name" value="DHOase"/>
    <property type="match status" value="1"/>
</dbReference>
<evidence type="ECO:0000259" key="2">
    <source>
        <dbReference type="Pfam" id="PF12890"/>
    </source>
</evidence>
<dbReference type="GO" id="GO:0005737">
    <property type="term" value="C:cytoplasm"/>
    <property type="evidence" value="ECO:0007669"/>
    <property type="project" value="TreeGrafter"/>
</dbReference>
<dbReference type="CDD" id="cd01317">
    <property type="entry name" value="DHOase_IIa"/>
    <property type="match status" value="1"/>
</dbReference>
<dbReference type="Gene3D" id="2.30.40.10">
    <property type="entry name" value="Urease, subunit C, domain 1"/>
    <property type="match status" value="1"/>
</dbReference>
<dbReference type="KEGG" id="rti:DC20_22200"/>
<accession>A0A0P0CY93</accession>